<keyword evidence="7" id="KW-1133">Transmembrane helix</keyword>
<evidence type="ECO:0000256" key="8">
    <source>
        <dbReference type="ARBA" id="ARBA00023136"/>
    </source>
</evidence>
<dbReference type="GO" id="GO:0004338">
    <property type="term" value="F:glucan exo-1,3-beta-glucosidase activity"/>
    <property type="evidence" value="ECO:0007669"/>
    <property type="project" value="UniProtKB-EC"/>
</dbReference>
<proteinExistence type="inferred from homology"/>
<evidence type="ECO:0000313" key="19">
    <source>
        <dbReference type="Proteomes" id="UP000800082"/>
    </source>
</evidence>
<evidence type="ECO:0000256" key="15">
    <source>
        <dbReference type="ARBA" id="ARBA00041260"/>
    </source>
</evidence>
<evidence type="ECO:0000256" key="12">
    <source>
        <dbReference type="ARBA" id="ARBA00036824"/>
    </source>
</evidence>
<comment type="function">
    <text evidence="13">Glucosidase involved in the degradation of cellulosic biomass. Active on lichenan.</text>
</comment>
<evidence type="ECO:0000256" key="16">
    <source>
        <dbReference type="RuleBase" id="RU361153"/>
    </source>
</evidence>
<sequence length="405" mass="46299">MCFFDATYDLIYAVRLLNRLILCAVCRSVSKALNRTSSPHKQHKIRGVNLGSLFIVEPWMSSATWKSMGCGDAKSEWDCVASLGQEKADTVFQKYWNTFITADDFDKMKDYGLNTVRIPIGHWFVEETIIPDEKWPKGGMRYLDKVAELAASRNISVIIDLHGGPGVQVPNNAFTGHTTDDTRFYTLANYARAYTFLRNITERIHTHTCYSSTFMLEVLNEPESNHDTLVSNFYPNAYSTIRSVEADLKIPKSHALTVQMMDSTWGAGNPRRNMPKGAHGLGFDNHRYLTYSNVPVTKKDYMNASCSDTFPSPVGKKSLVVGEWSLAIKQEKEWSDEFSPLNEKNHDWYTRWWAAQVRAYEKQKGWVFWSWKTELGGDWRWSYQAAVEAGIIPKDFGKLEELAKC</sequence>
<dbReference type="PANTHER" id="PTHR31297:SF34">
    <property type="entry name" value="GLUCAN 1,3-BETA-GLUCOSIDASE 2"/>
    <property type="match status" value="1"/>
</dbReference>
<dbReference type="GO" id="GO:0005576">
    <property type="term" value="C:extracellular region"/>
    <property type="evidence" value="ECO:0007669"/>
    <property type="project" value="TreeGrafter"/>
</dbReference>
<keyword evidence="4" id="KW-0812">Transmembrane</keyword>
<evidence type="ECO:0000256" key="10">
    <source>
        <dbReference type="ARBA" id="ARBA00023295"/>
    </source>
</evidence>
<dbReference type="EMBL" id="ML978960">
    <property type="protein sequence ID" value="KAF1931745.1"/>
    <property type="molecule type" value="Genomic_DNA"/>
</dbReference>
<keyword evidence="5 16" id="KW-0378">Hydrolase</keyword>
<feature type="domain" description="Glycoside hydrolase family 5" evidence="17">
    <location>
        <begin position="96"/>
        <end position="373"/>
    </location>
</feature>
<comment type="similarity">
    <text evidence="2 16">Belongs to the glycosyl hydrolase 5 (cellulase A) family.</text>
</comment>
<keyword evidence="9" id="KW-0325">Glycoprotein</keyword>
<evidence type="ECO:0000256" key="2">
    <source>
        <dbReference type="ARBA" id="ARBA00005641"/>
    </source>
</evidence>
<dbReference type="SUPFAM" id="SSF51445">
    <property type="entry name" value="(Trans)glycosidases"/>
    <property type="match status" value="1"/>
</dbReference>
<dbReference type="Proteomes" id="UP000800082">
    <property type="component" value="Unassembled WGS sequence"/>
</dbReference>
<dbReference type="InterPro" id="IPR017853">
    <property type="entry name" value="GH"/>
</dbReference>
<dbReference type="GO" id="GO:0009986">
    <property type="term" value="C:cell surface"/>
    <property type="evidence" value="ECO:0007669"/>
    <property type="project" value="TreeGrafter"/>
</dbReference>
<comment type="catalytic activity">
    <reaction evidence="12">
        <text>Successive hydrolysis of beta-D-glucose units from the non-reducing ends of (1-&gt;3)-beta-D-glucans, releasing alpha-glucose.</text>
        <dbReference type="EC" id="3.2.1.58"/>
    </reaction>
</comment>
<dbReference type="GeneID" id="54356334"/>
<keyword evidence="11" id="KW-0961">Cell wall biogenesis/degradation</keyword>
<dbReference type="GO" id="GO:0005886">
    <property type="term" value="C:plasma membrane"/>
    <property type="evidence" value="ECO:0007669"/>
    <property type="project" value="UniProtKB-SubCell"/>
</dbReference>
<dbReference type="GO" id="GO:0071555">
    <property type="term" value="P:cell wall organization"/>
    <property type="evidence" value="ECO:0007669"/>
    <property type="project" value="UniProtKB-KW"/>
</dbReference>
<evidence type="ECO:0000256" key="11">
    <source>
        <dbReference type="ARBA" id="ARBA00023316"/>
    </source>
</evidence>
<keyword evidence="10 16" id="KW-0326">Glycosidase</keyword>
<evidence type="ECO:0000256" key="6">
    <source>
        <dbReference type="ARBA" id="ARBA00022968"/>
    </source>
</evidence>
<dbReference type="PANTHER" id="PTHR31297">
    <property type="entry name" value="GLUCAN ENDO-1,6-BETA-GLUCOSIDASE B"/>
    <property type="match status" value="1"/>
</dbReference>
<dbReference type="InterPro" id="IPR001547">
    <property type="entry name" value="Glyco_hydro_5"/>
</dbReference>
<dbReference type="Gene3D" id="3.20.20.80">
    <property type="entry name" value="Glycosidases"/>
    <property type="match status" value="1"/>
</dbReference>
<evidence type="ECO:0000313" key="18">
    <source>
        <dbReference type="EMBL" id="KAF1931745.1"/>
    </source>
</evidence>
<keyword evidence="19" id="KW-1185">Reference proteome</keyword>
<evidence type="ECO:0000256" key="5">
    <source>
        <dbReference type="ARBA" id="ARBA00022801"/>
    </source>
</evidence>
<accession>A0A6A5RTD0</accession>
<evidence type="ECO:0000259" key="17">
    <source>
        <dbReference type="Pfam" id="PF00150"/>
    </source>
</evidence>
<dbReference type="GO" id="GO:0009251">
    <property type="term" value="P:glucan catabolic process"/>
    <property type="evidence" value="ECO:0007669"/>
    <property type="project" value="TreeGrafter"/>
</dbReference>
<evidence type="ECO:0000256" key="9">
    <source>
        <dbReference type="ARBA" id="ARBA00023180"/>
    </source>
</evidence>
<evidence type="ECO:0000256" key="14">
    <source>
        <dbReference type="ARBA" id="ARBA00038929"/>
    </source>
</evidence>
<evidence type="ECO:0000256" key="13">
    <source>
        <dbReference type="ARBA" id="ARBA00037126"/>
    </source>
</evidence>
<evidence type="ECO:0000256" key="7">
    <source>
        <dbReference type="ARBA" id="ARBA00022989"/>
    </source>
</evidence>
<dbReference type="EC" id="3.2.1.58" evidence="14"/>
<keyword evidence="3" id="KW-1003">Cell membrane</keyword>
<keyword evidence="8" id="KW-0472">Membrane</keyword>
<name>A0A6A5RTD0_9PLEO</name>
<reference evidence="18" key="1">
    <citation type="journal article" date="2020" name="Stud. Mycol.">
        <title>101 Dothideomycetes genomes: a test case for predicting lifestyles and emergence of pathogens.</title>
        <authorList>
            <person name="Haridas S."/>
            <person name="Albert R."/>
            <person name="Binder M."/>
            <person name="Bloem J."/>
            <person name="Labutti K."/>
            <person name="Salamov A."/>
            <person name="Andreopoulos B."/>
            <person name="Baker S."/>
            <person name="Barry K."/>
            <person name="Bills G."/>
            <person name="Bluhm B."/>
            <person name="Cannon C."/>
            <person name="Castanera R."/>
            <person name="Culley D."/>
            <person name="Daum C."/>
            <person name="Ezra D."/>
            <person name="Gonzalez J."/>
            <person name="Henrissat B."/>
            <person name="Kuo A."/>
            <person name="Liang C."/>
            <person name="Lipzen A."/>
            <person name="Lutzoni F."/>
            <person name="Magnuson J."/>
            <person name="Mondo S."/>
            <person name="Nolan M."/>
            <person name="Ohm R."/>
            <person name="Pangilinan J."/>
            <person name="Park H.-J."/>
            <person name="Ramirez L."/>
            <person name="Alfaro M."/>
            <person name="Sun H."/>
            <person name="Tritt A."/>
            <person name="Yoshinaga Y."/>
            <person name="Zwiers L.-H."/>
            <person name="Turgeon B."/>
            <person name="Goodwin S."/>
            <person name="Spatafora J."/>
            <person name="Crous P."/>
            <person name="Grigoriev I."/>
        </authorList>
    </citation>
    <scope>NUCLEOTIDE SEQUENCE</scope>
    <source>
        <strain evidence="18">CBS 183.55</strain>
    </source>
</reference>
<dbReference type="RefSeq" id="XP_033451993.1">
    <property type="nucleotide sequence ID" value="XM_033598667.1"/>
</dbReference>
<dbReference type="AlphaFoldDB" id="A0A6A5RTD0"/>
<comment type="subcellular location">
    <subcellularLocation>
        <location evidence="1">Cell membrane</location>
        <topology evidence="1">Single-pass type II membrane protein</topology>
    </subcellularLocation>
</comment>
<evidence type="ECO:0000256" key="1">
    <source>
        <dbReference type="ARBA" id="ARBA00004401"/>
    </source>
</evidence>
<dbReference type="Pfam" id="PF00150">
    <property type="entry name" value="Cellulase"/>
    <property type="match status" value="1"/>
</dbReference>
<dbReference type="OrthoDB" id="1887033at2759"/>
<protein>
    <recommendedName>
        <fullName evidence="14">glucan 1,3-beta-glucosidase</fullName>
        <ecNumber evidence="14">3.2.1.58</ecNumber>
    </recommendedName>
    <alternativeName>
        <fullName evidence="15">Exo-1,3-beta-glucanase D</fullName>
    </alternativeName>
</protein>
<evidence type="ECO:0000256" key="3">
    <source>
        <dbReference type="ARBA" id="ARBA00022475"/>
    </source>
</evidence>
<dbReference type="InterPro" id="IPR050386">
    <property type="entry name" value="Glycosyl_hydrolase_5"/>
</dbReference>
<gene>
    <name evidence="18" type="ORF">M421DRAFT_98850</name>
</gene>
<organism evidence="18 19">
    <name type="scientific">Didymella exigua CBS 183.55</name>
    <dbReference type="NCBI Taxonomy" id="1150837"/>
    <lineage>
        <taxon>Eukaryota</taxon>
        <taxon>Fungi</taxon>
        <taxon>Dikarya</taxon>
        <taxon>Ascomycota</taxon>
        <taxon>Pezizomycotina</taxon>
        <taxon>Dothideomycetes</taxon>
        <taxon>Pleosporomycetidae</taxon>
        <taxon>Pleosporales</taxon>
        <taxon>Pleosporineae</taxon>
        <taxon>Didymellaceae</taxon>
        <taxon>Didymella</taxon>
    </lineage>
</organism>
<keyword evidence="6" id="KW-0735">Signal-anchor</keyword>
<evidence type="ECO:0000256" key="4">
    <source>
        <dbReference type="ARBA" id="ARBA00022692"/>
    </source>
</evidence>